<dbReference type="InterPro" id="IPR029063">
    <property type="entry name" value="SAM-dependent_MTases_sf"/>
</dbReference>
<name>A0A848HMF8_9BURK</name>
<dbReference type="AlphaFoldDB" id="A0A848HMF8"/>
<evidence type="ECO:0000313" key="2">
    <source>
        <dbReference type="EMBL" id="NML62404.1"/>
    </source>
</evidence>
<dbReference type="EMBL" id="JABBGG010000008">
    <property type="protein sequence ID" value="NML62404.1"/>
    <property type="molecule type" value="Genomic_DNA"/>
</dbReference>
<dbReference type="RefSeq" id="WP_169467350.1">
    <property type="nucleotide sequence ID" value="NZ_JABBGG010000008.1"/>
</dbReference>
<evidence type="ECO:0000259" key="1">
    <source>
        <dbReference type="Pfam" id="PF13649"/>
    </source>
</evidence>
<keyword evidence="2" id="KW-0489">Methyltransferase</keyword>
<sequence>MNSHAAAPVSAWVARFAPLAPQGEVLDLACGSGRHARHFAALGHPVLAVDRDPVALAEAAGQGITAMAFDLEDPALAWPFEAGRFAAIVVTNYLHRPLFGYLAASLRGDGLLIYETFALGNEAFGKPSNPAFLLEHGELLMQAAAHGLKPIAYEDGYVESPKPAMVQRLFAAKEGFAWASARLERGVAPI</sequence>
<dbReference type="Proteomes" id="UP000583752">
    <property type="component" value="Unassembled WGS sequence"/>
</dbReference>
<reference evidence="2 3" key="1">
    <citation type="submission" date="2020-04" db="EMBL/GenBank/DDBJ databases">
        <title>Massilia sp. RP-1-19 isolated from soil.</title>
        <authorList>
            <person name="Dahal R.H."/>
        </authorList>
    </citation>
    <scope>NUCLEOTIDE SEQUENCE [LARGE SCALE GENOMIC DNA]</scope>
    <source>
        <strain evidence="2 3">RP-1-19</strain>
    </source>
</reference>
<feature type="domain" description="Methyltransferase" evidence="1">
    <location>
        <begin position="25"/>
        <end position="95"/>
    </location>
</feature>
<dbReference type="GO" id="GO:0032259">
    <property type="term" value="P:methylation"/>
    <property type="evidence" value="ECO:0007669"/>
    <property type="project" value="UniProtKB-KW"/>
</dbReference>
<comment type="caution">
    <text evidence="2">The sequence shown here is derived from an EMBL/GenBank/DDBJ whole genome shotgun (WGS) entry which is preliminary data.</text>
</comment>
<dbReference type="CDD" id="cd02440">
    <property type="entry name" value="AdoMet_MTases"/>
    <property type="match status" value="1"/>
</dbReference>
<accession>A0A848HMF8</accession>
<protein>
    <submittedName>
        <fullName evidence="2">Class I SAM-dependent methyltransferase</fullName>
    </submittedName>
</protein>
<dbReference type="SUPFAM" id="SSF53335">
    <property type="entry name" value="S-adenosyl-L-methionine-dependent methyltransferases"/>
    <property type="match status" value="1"/>
</dbReference>
<keyword evidence="2" id="KW-0808">Transferase</keyword>
<dbReference type="Pfam" id="PF13649">
    <property type="entry name" value="Methyltransf_25"/>
    <property type="match status" value="1"/>
</dbReference>
<evidence type="ECO:0000313" key="3">
    <source>
        <dbReference type="Proteomes" id="UP000583752"/>
    </source>
</evidence>
<dbReference type="InterPro" id="IPR041698">
    <property type="entry name" value="Methyltransf_25"/>
</dbReference>
<gene>
    <name evidence="2" type="ORF">HHL21_15235</name>
</gene>
<proteinExistence type="predicted"/>
<keyword evidence="3" id="KW-1185">Reference proteome</keyword>
<organism evidence="2 3">
    <name type="scientific">Massilia polaris</name>
    <dbReference type="NCBI Taxonomy" id="2728846"/>
    <lineage>
        <taxon>Bacteria</taxon>
        <taxon>Pseudomonadati</taxon>
        <taxon>Pseudomonadota</taxon>
        <taxon>Betaproteobacteria</taxon>
        <taxon>Burkholderiales</taxon>
        <taxon>Oxalobacteraceae</taxon>
        <taxon>Telluria group</taxon>
        <taxon>Massilia</taxon>
    </lineage>
</organism>
<dbReference type="GO" id="GO:0008168">
    <property type="term" value="F:methyltransferase activity"/>
    <property type="evidence" value="ECO:0007669"/>
    <property type="project" value="UniProtKB-KW"/>
</dbReference>
<dbReference type="Gene3D" id="3.40.50.150">
    <property type="entry name" value="Vaccinia Virus protein VP39"/>
    <property type="match status" value="1"/>
</dbReference>